<evidence type="ECO:0000313" key="10">
    <source>
        <dbReference type="EMBL" id="KAK4094569.1"/>
    </source>
</evidence>
<dbReference type="CDD" id="cd21176">
    <property type="entry name" value="LPMO_auxiliary-like"/>
    <property type="match status" value="1"/>
</dbReference>
<feature type="region of interest" description="Disordered" evidence="8">
    <location>
        <begin position="46"/>
        <end position="65"/>
    </location>
</feature>
<evidence type="ECO:0000256" key="3">
    <source>
        <dbReference type="ARBA" id="ARBA00022622"/>
    </source>
</evidence>
<dbReference type="Proteomes" id="UP001287286">
    <property type="component" value="Unassembled WGS sequence"/>
</dbReference>
<keyword evidence="4" id="KW-0732">Signal</keyword>
<dbReference type="Pfam" id="PF20238">
    <property type="entry name" value="BIM1-like_dom"/>
    <property type="match status" value="1"/>
</dbReference>
<dbReference type="PANTHER" id="PTHR34992">
    <property type="entry name" value="HYPHAL ANASTAMOSIS-7 PROTEIN"/>
    <property type="match status" value="1"/>
</dbReference>
<evidence type="ECO:0000313" key="11">
    <source>
        <dbReference type="Proteomes" id="UP001287286"/>
    </source>
</evidence>
<dbReference type="EMBL" id="JAWRVI010000003">
    <property type="protein sequence ID" value="KAK4094569.1"/>
    <property type="molecule type" value="Genomic_DNA"/>
</dbReference>
<dbReference type="InterPro" id="IPR046530">
    <property type="entry name" value="BIM1-like_dom"/>
</dbReference>
<keyword evidence="3" id="KW-0336">GPI-anchor</keyword>
<evidence type="ECO:0000256" key="5">
    <source>
        <dbReference type="ARBA" id="ARBA00023136"/>
    </source>
</evidence>
<evidence type="ECO:0000256" key="6">
    <source>
        <dbReference type="ARBA" id="ARBA00023180"/>
    </source>
</evidence>
<evidence type="ECO:0000259" key="9">
    <source>
        <dbReference type="Pfam" id="PF20238"/>
    </source>
</evidence>
<reference evidence="10 11" key="1">
    <citation type="journal article" date="2024" name="Microbiol. Resour. Announc.">
        <title>Genome annotations for the ascomycete fungi Trichoderma harzianum, Trichoderma aggressivum, and Purpureocillium lilacinum.</title>
        <authorList>
            <person name="Beijen E.P.W."/>
            <person name="Ohm R.A."/>
        </authorList>
    </citation>
    <scope>NUCLEOTIDE SEQUENCE [LARGE SCALE GENOMIC DNA]</scope>
    <source>
        <strain evidence="10 11">CBS 150709</strain>
    </source>
</reference>
<evidence type="ECO:0000256" key="4">
    <source>
        <dbReference type="ARBA" id="ARBA00022729"/>
    </source>
</evidence>
<name>A0ABR0CEI6_PURLI</name>
<accession>A0ABR0CEI6</accession>
<protein>
    <recommendedName>
        <fullName evidence="9">Copper acquisition factor BIM1-like domain-containing protein</fullName>
    </recommendedName>
</protein>
<feature type="domain" description="Copper acquisition factor BIM1-like" evidence="9">
    <location>
        <begin position="221"/>
        <end position="358"/>
    </location>
</feature>
<feature type="compositionally biased region" description="Basic and acidic residues" evidence="8">
    <location>
        <begin position="104"/>
        <end position="115"/>
    </location>
</feature>
<evidence type="ECO:0000256" key="7">
    <source>
        <dbReference type="ARBA" id="ARBA00023288"/>
    </source>
</evidence>
<keyword evidence="6" id="KW-0325">Glycoprotein</keyword>
<comment type="subcellular location">
    <subcellularLocation>
        <location evidence="1">Cell membrane</location>
        <topology evidence="1">Lipid-anchor</topology>
        <topology evidence="1">GPI-anchor</topology>
    </subcellularLocation>
</comment>
<keyword evidence="5" id="KW-0472">Membrane</keyword>
<feature type="compositionally biased region" description="Basic and acidic residues" evidence="8">
    <location>
        <begin position="86"/>
        <end position="96"/>
    </location>
</feature>
<keyword evidence="7" id="KW-0449">Lipoprotein</keyword>
<organism evidence="10 11">
    <name type="scientific">Purpureocillium lilacinum</name>
    <name type="common">Paecilomyces lilacinus</name>
    <dbReference type="NCBI Taxonomy" id="33203"/>
    <lineage>
        <taxon>Eukaryota</taxon>
        <taxon>Fungi</taxon>
        <taxon>Dikarya</taxon>
        <taxon>Ascomycota</taxon>
        <taxon>Pezizomycotina</taxon>
        <taxon>Sordariomycetes</taxon>
        <taxon>Hypocreomycetidae</taxon>
        <taxon>Hypocreales</taxon>
        <taxon>Ophiocordycipitaceae</taxon>
        <taxon>Purpureocillium</taxon>
    </lineage>
</organism>
<keyword evidence="2" id="KW-1003">Cell membrane</keyword>
<comment type="caution">
    <text evidence="10">The sequence shown here is derived from an EMBL/GenBank/DDBJ whole genome shotgun (WGS) entry which is preliminary data.</text>
</comment>
<evidence type="ECO:0000256" key="8">
    <source>
        <dbReference type="SAM" id="MobiDB-lite"/>
    </source>
</evidence>
<evidence type="ECO:0000256" key="1">
    <source>
        <dbReference type="ARBA" id="ARBA00004609"/>
    </source>
</evidence>
<dbReference type="PANTHER" id="PTHR34992:SF2">
    <property type="entry name" value="COPPER ACQUISITION FACTOR BIM1-LIKE DOMAIN-CONTAINING PROTEIN"/>
    <property type="match status" value="1"/>
</dbReference>
<feature type="region of interest" description="Disordered" evidence="8">
    <location>
        <begin position="86"/>
        <end position="115"/>
    </location>
</feature>
<evidence type="ECO:0000256" key="2">
    <source>
        <dbReference type="ARBA" id="ARBA00022475"/>
    </source>
</evidence>
<keyword evidence="11" id="KW-1185">Reference proteome</keyword>
<gene>
    <name evidence="10" type="ORF">Purlil1_1174</name>
</gene>
<sequence length="423" mass="44981">MRKFSRIASGGVAPRPWSRFPPPAAARPRRGFLGLVLASFRDTLPRDHGRPTGWADRPRRGSEDGTRWCARRNACANGRLGCVRKEEEEEVNRPEPDCGGGDPRSWDGRTDGPHPREVLERARARRPDRRLTWTHQRPIHGPWAMGRSHQPAAGARLLLLLPAAADGTNEQKPGKRGPGREKVPLCFSAVPFRNAIVCPVPVPSMLSTALLALAAAQGAVAHFGLTYPSWRADTLAHEDTSNYSQWTYPCAGVPYGKGNTTDWPLDGGSLKLELHHPWTYVFVNLAVGENSTNFNVSLTPQFWNTTGKGTLCVPKVPLPVNVTDGTKGSIQVVTLGESGSALYNCADIRFSKDAKQLDGCSAGNITVAAIKEQKNGTANGTDGANNSTAGGGKGSGAGSVGVNAIAVGSVAGLASLFAIGLGF</sequence>
<proteinExistence type="predicted"/>
<dbReference type="InterPro" id="IPR046936">
    <property type="entry name" value="BIM1-like"/>
</dbReference>